<organism evidence="7 8">
    <name type="scientific">Sporosarcina pasteurii</name>
    <name type="common">Bacillus pasteurii</name>
    <dbReference type="NCBI Taxonomy" id="1474"/>
    <lineage>
        <taxon>Bacteria</taxon>
        <taxon>Bacillati</taxon>
        <taxon>Bacillota</taxon>
        <taxon>Bacilli</taxon>
        <taxon>Bacillales</taxon>
        <taxon>Caryophanaceae</taxon>
        <taxon>Sporosarcina</taxon>
    </lineage>
</organism>
<comment type="subcellular location">
    <subcellularLocation>
        <location evidence="1">Membrane</location>
        <topology evidence="1">Multi-pass membrane protein</topology>
    </subcellularLocation>
</comment>
<evidence type="ECO:0000256" key="4">
    <source>
        <dbReference type="ARBA" id="ARBA00022989"/>
    </source>
</evidence>
<dbReference type="PANTHER" id="PTHR10057">
    <property type="entry name" value="PERIPHERAL-TYPE BENZODIAZEPINE RECEPTOR"/>
    <property type="match status" value="1"/>
</dbReference>
<dbReference type="Proteomes" id="UP000254519">
    <property type="component" value="Unassembled WGS sequence"/>
</dbReference>
<dbReference type="InterPro" id="IPR004307">
    <property type="entry name" value="TspO_MBR"/>
</dbReference>
<dbReference type="InterPro" id="IPR038330">
    <property type="entry name" value="TspO/MBR-related_sf"/>
</dbReference>
<dbReference type="PANTHER" id="PTHR10057:SF0">
    <property type="entry name" value="TRANSLOCATOR PROTEIN"/>
    <property type="match status" value="1"/>
</dbReference>
<dbReference type="Gene3D" id="1.20.1260.100">
    <property type="entry name" value="TspO/MBR protein"/>
    <property type="match status" value="1"/>
</dbReference>
<evidence type="ECO:0000313" key="7">
    <source>
        <dbReference type="EMBL" id="SUJ10628.1"/>
    </source>
</evidence>
<protein>
    <submittedName>
        <fullName evidence="7">TspO/MBR family</fullName>
    </submittedName>
</protein>
<feature type="transmembrane region" description="Helical" evidence="6">
    <location>
        <begin position="108"/>
        <end position="127"/>
    </location>
</feature>
<dbReference type="GO" id="GO:0033013">
    <property type="term" value="P:tetrapyrrole metabolic process"/>
    <property type="evidence" value="ECO:0007669"/>
    <property type="project" value="UniProtKB-ARBA"/>
</dbReference>
<dbReference type="GO" id="GO:0016020">
    <property type="term" value="C:membrane"/>
    <property type="evidence" value="ECO:0007669"/>
    <property type="project" value="UniProtKB-SubCell"/>
</dbReference>
<keyword evidence="4 6" id="KW-1133">Transmembrane helix</keyword>
<name>A0A380C2M5_SPOPA</name>
<sequence length="166" mass="18664">MVPNHKWKLVTSIAIPLIGGTIAGTLATKSAKAKYQNLQTPSFAPPSWVFPVAWTSLYTLMGVAKHQFDKQPKSSNLQTGGNATYTTQLGLNFLWSFLFFRWNLRGTALVDASMLWTAVTLNTYYFYRGSKLAGSLMIPYTGWTTYAVALNYATWKMNRGRHTEYS</sequence>
<dbReference type="CDD" id="cd15904">
    <property type="entry name" value="TSPO_MBR"/>
    <property type="match status" value="1"/>
</dbReference>
<accession>A0A380C2M5</accession>
<evidence type="ECO:0000256" key="2">
    <source>
        <dbReference type="ARBA" id="ARBA00007524"/>
    </source>
</evidence>
<keyword evidence="8" id="KW-1185">Reference proteome</keyword>
<dbReference type="OrthoDB" id="9795496at2"/>
<reference evidence="7 8" key="1">
    <citation type="submission" date="2018-06" db="EMBL/GenBank/DDBJ databases">
        <authorList>
            <consortium name="Pathogen Informatics"/>
            <person name="Doyle S."/>
        </authorList>
    </citation>
    <scope>NUCLEOTIDE SEQUENCE [LARGE SCALE GENOMIC DNA]</scope>
    <source>
        <strain evidence="8">ATCC 11859 / DSM 33 / NCIB 8841 / NCTC 4822</strain>
    </source>
</reference>
<gene>
    <name evidence="7" type="ORF">NCTC4822_02019</name>
</gene>
<dbReference type="AlphaFoldDB" id="A0A380C2M5"/>
<evidence type="ECO:0000256" key="5">
    <source>
        <dbReference type="ARBA" id="ARBA00023136"/>
    </source>
</evidence>
<dbReference type="PIRSF" id="PIRSF005859">
    <property type="entry name" value="PBR"/>
    <property type="match status" value="1"/>
</dbReference>
<proteinExistence type="inferred from homology"/>
<dbReference type="FunFam" id="1.20.1260.100:FF:000001">
    <property type="entry name" value="translocator protein 2"/>
    <property type="match status" value="1"/>
</dbReference>
<feature type="transmembrane region" description="Helical" evidence="6">
    <location>
        <begin position="85"/>
        <end position="102"/>
    </location>
</feature>
<dbReference type="RefSeq" id="WP_115361835.1">
    <property type="nucleotide sequence ID" value="NZ_CP038012.1"/>
</dbReference>
<keyword evidence="5 6" id="KW-0472">Membrane</keyword>
<evidence type="ECO:0000256" key="3">
    <source>
        <dbReference type="ARBA" id="ARBA00022692"/>
    </source>
</evidence>
<evidence type="ECO:0000313" key="8">
    <source>
        <dbReference type="Proteomes" id="UP000254519"/>
    </source>
</evidence>
<dbReference type="EMBL" id="UGYZ01000002">
    <property type="protein sequence ID" value="SUJ10628.1"/>
    <property type="molecule type" value="Genomic_DNA"/>
</dbReference>
<keyword evidence="3 6" id="KW-0812">Transmembrane</keyword>
<feature type="transmembrane region" description="Helical" evidence="6">
    <location>
        <begin position="43"/>
        <end position="64"/>
    </location>
</feature>
<evidence type="ECO:0000256" key="1">
    <source>
        <dbReference type="ARBA" id="ARBA00004141"/>
    </source>
</evidence>
<evidence type="ECO:0000256" key="6">
    <source>
        <dbReference type="SAM" id="Phobius"/>
    </source>
</evidence>
<dbReference type="Pfam" id="PF03073">
    <property type="entry name" value="TspO_MBR"/>
    <property type="match status" value="1"/>
</dbReference>
<comment type="similarity">
    <text evidence="2">Belongs to the TspO/BZRP family.</text>
</comment>